<keyword evidence="3" id="KW-1185">Reference proteome</keyword>
<reference evidence="3" key="1">
    <citation type="submission" date="2015-02" db="EMBL/GenBank/DDBJ databases">
        <title>Complete Genome Sequencing of Pandoraea vervacti NS15 sp. nov.</title>
        <authorList>
            <person name="Chan K.-G."/>
        </authorList>
    </citation>
    <scope>NUCLEOTIDE SEQUENCE [LARGE SCALE GENOMIC DNA]</scope>
    <source>
        <strain evidence="3">NS15</strain>
    </source>
</reference>
<dbReference type="Proteomes" id="UP000035085">
    <property type="component" value="Chromosome"/>
</dbReference>
<accession>A0ABM5SVL9</accession>
<gene>
    <name evidence="2" type="ORF">UC34_04995</name>
</gene>
<protein>
    <submittedName>
        <fullName evidence="2">Uncharacterized protein</fullName>
    </submittedName>
</protein>
<keyword evidence="1" id="KW-0472">Membrane</keyword>
<evidence type="ECO:0000313" key="2">
    <source>
        <dbReference type="EMBL" id="AJP56535.1"/>
    </source>
</evidence>
<keyword evidence="1" id="KW-0812">Transmembrane</keyword>
<evidence type="ECO:0000313" key="3">
    <source>
        <dbReference type="Proteomes" id="UP000035085"/>
    </source>
</evidence>
<name>A0ABM5SVL9_9BURK</name>
<sequence>MIDSSSLWNYLQIPVAALASALFTSHFQNSGHRYRKRWEIKATAYQELIDALSGIELYYEALSSAARYHTELPEARAKSLGALQETGYAKVRQAELRGEYLFPPAVADVLHAYLHRKIRSSEWADYLEDEYYTVMRCRVDIVQISRSDLQVRGPLLVRMYRAVRSRVFKPRVVLTDC</sequence>
<keyword evidence="1" id="KW-1133">Transmembrane helix</keyword>
<evidence type="ECO:0000256" key="1">
    <source>
        <dbReference type="SAM" id="Phobius"/>
    </source>
</evidence>
<organism evidence="2 3">
    <name type="scientific">Pandoraea vervacti</name>
    <dbReference type="NCBI Taxonomy" id="656178"/>
    <lineage>
        <taxon>Bacteria</taxon>
        <taxon>Pseudomonadati</taxon>
        <taxon>Pseudomonadota</taxon>
        <taxon>Betaproteobacteria</taxon>
        <taxon>Burkholderiales</taxon>
        <taxon>Burkholderiaceae</taxon>
        <taxon>Pandoraea</taxon>
    </lineage>
</organism>
<dbReference type="EMBL" id="CP010897">
    <property type="protein sequence ID" value="AJP56535.1"/>
    <property type="molecule type" value="Genomic_DNA"/>
</dbReference>
<proteinExistence type="predicted"/>
<dbReference type="RefSeq" id="WP_044454378.1">
    <property type="nucleotide sequence ID" value="NZ_CP010897.2"/>
</dbReference>
<feature type="transmembrane region" description="Helical" evidence="1">
    <location>
        <begin position="6"/>
        <end position="27"/>
    </location>
</feature>